<keyword evidence="1" id="KW-0547">Nucleotide-binding</keyword>
<dbReference type="CDD" id="cd00154">
    <property type="entry name" value="Rab"/>
    <property type="match status" value="1"/>
</dbReference>
<evidence type="ECO:0000256" key="2">
    <source>
        <dbReference type="ARBA" id="ARBA00023134"/>
    </source>
</evidence>
<comment type="caution">
    <text evidence="3">The sequence shown here is derived from an EMBL/GenBank/DDBJ whole genome shotgun (WGS) entry which is preliminary data.</text>
</comment>
<dbReference type="InterPro" id="IPR050227">
    <property type="entry name" value="Rab"/>
</dbReference>
<evidence type="ECO:0008006" key="5">
    <source>
        <dbReference type="Google" id="ProtNLM"/>
    </source>
</evidence>
<dbReference type="InterPro" id="IPR005225">
    <property type="entry name" value="Small_GTP-bd"/>
</dbReference>
<dbReference type="GO" id="GO:0003924">
    <property type="term" value="F:GTPase activity"/>
    <property type="evidence" value="ECO:0007669"/>
    <property type="project" value="InterPro"/>
</dbReference>
<dbReference type="PANTHER" id="PTHR47977">
    <property type="entry name" value="RAS-RELATED PROTEIN RAB"/>
    <property type="match status" value="1"/>
</dbReference>
<dbReference type="EMBL" id="MPUH01000770">
    <property type="protein sequence ID" value="OMJ74164.1"/>
    <property type="molecule type" value="Genomic_DNA"/>
</dbReference>
<organism evidence="3 4">
    <name type="scientific">Stentor coeruleus</name>
    <dbReference type="NCBI Taxonomy" id="5963"/>
    <lineage>
        <taxon>Eukaryota</taxon>
        <taxon>Sar</taxon>
        <taxon>Alveolata</taxon>
        <taxon>Ciliophora</taxon>
        <taxon>Postciliodesmatophora</taxon>
        <taxon>Heterotrichea</taxon>
        <taxon>Heterotrichida</taxon>
        <taxon>Stentoridae</taxon>
        <taxon>Stentor</taxon>
    </lineage>
</organism>
<dbReference type="InterPro" id="IPR001806">
    <property type="entry name" value="Small_GTPase"/>
</dbReference>
<dbReference type="GO" id="GO:0005525">
    <property type="term" value="F:GTP binding"/>
    <property type="evidence" value="ECO:0007669"/>
    <property type="project" value="UniProtKB-KW"/>
</dbReference>
<dbReference type="Proteomes" id="UP000187209">
    <property type="component" value="Unassembled WGS sequence"/>
</dbReference>
<dbReference type="AlphaFoldDB" id="A0A1R2BBM3"/>
<dbReference type="Pfam" id="PF00071">
    <property type="entry name" value="Ras"/>
    <property type="match status" value="1"/>
</dbReference>
<dbReference type="PROSITE" id="PS51421">
    <property type="entry name" value="RAS"/>
    <property type="match status" value="1"/>
</dbReference>
<proteinExistence type="predicted"/>
<dbReference type="SUPFAM" id="SSF52540">
    <property type="entry name" value="P-loop containing nucleoside triphosphate hydrolases"/>
    <property type="match status" value="1"/>
</dbReference>
<accession>A0A1R2BBM3</accession>
<dbReference type="SMART" id="SM00174">
    <property type="entry name" value="RHO"/>
    <property type="match status" value="1"/>
</dbReference>
<evidence type="ECO:0000256" key="1">
    <source>
        <dbReference type="ARBA" id="ARBA00022741"/>
    </source>
</evidence>
<sequence>MYPEEILFGDEQVGKSSIVRQYVHSDYSENYILTIGVDISLKTLSIQSIKGENLKIKFQIWDTPGNIRFQDFISPLCKGASGIIFVFDVGRRKTLEKIYALNKIIEDSYSKTLSKVLVGNKCDNIREVSFEEAMQTSNKLGMIYIEVSAKYNIGMNEIFQALINLRTSDE</sequence>
<evidence type="ECO:0000313" key="3">
    <source>
        <dbReference type="EMBL" id="OMJ74164.1"/>
    </source>
</evidence>
<dbReference type="OrthoDB" id="265044at2759"/>
<dbReference type="FunFam" id="3.40.50.300:FF:001447">
    <property type="entry name" value="Ras-related protein Rab-1B"/>
    <property type="match status" value="1"/>
</dbReference>
<dbReference type="NCBIfam" id="TIGR00231">
    <property type="entry name" value="small_GTP"/>
    <property type="match status" value="1"/>
</dbReference>
<gene>
    <name evidence="3" type="ORF">SteCoe_26986</name>
</gene>
<name>A0A1R2BBM3_9CILI</name>
<dbReference type="PROSITE" id="PS51419">
    <property type="entry name" value="RAB"/>
    <property type="match status" value="1"/>
</dbReference>
<dbReference type="Gene3D" id="3.40.50.300">
    <property type="entry name" value="P-loop containing nucleotide triphosphate hydrolases"/>
    <property type="match status" value="1"/>
</dbReference>
<reference evidence="3 4" key="1">
    <citation type="submission" date="2016-11" db="EMBL/GenBank/DDBJ databases">
        <title>The macronuclear genome of Stentor coeruleus: a giant cell with tiny introns.</title>
        <authorList>
            <person name="Slabodnick M."/>
            <person name="Ruby J.G."/>
            <person name="Reiff S.B."/>
            <person name="Swart E.C."/>
            <person name="Gosai S."/>
            <person name="Prabakaran S."/>
            <person name="Witkowska E."/>
            <person name="Larue G.E."/>
            <person name="Fisher S."/>
            <person name="Freeman R.M."/>
            <person name="Gunawardena J."/>
            <person name="Chu W."/>
            <person name="Stover N.A."/>
            <person name="Gregory B.D."/>
            <person name="Nowacki M."/>
            <person name="Derisi J."/>
            <person name="Roy S.W."/>
            <person name="Marshall W.F."/>
            <person name="Sood P."/>
        </authorList>
    </citation>
    <scope>NUCLEOTIDE SEQUENCE [LARGE SCALE GENOMIC DNA]</scope>
    <source>
        <strain evidence="3">WM001</strain>
    </source>
</reference>
<evidence type="ECO:0000313" key="4">
    <source>
        <dbReference type="Proteomes" id="UP000187209"/>
    </source>
</evidence>
<dbReference type="SMART" id="SM00175">
    <property type="entry name" value="RAB"/>
    <property type="match status" value="1"/>
</dbReference>
<dbReference type="SMART" id="SM00173">
    <property type="entry name" value="RAS"/>
    <property type="match status" value="1"/>
</dbReference>
<dbReference type="InterPro" id="IPR027417">
    <property type="entry name" value="P-loop_NTPase"/>
</dbReference>
<keyword evidence="2" id="KW-0342">GTP-binding</keyword>
<protein>
    <recommendedName>
        <fullName evidence="5">GTP-binding protein</fullName>
    </recommendedName>
</protein>
<dbReference type="PRINTS" id="PR00449">
    <property type="entry name" value="RASTRNSFRMNG"/>
</dbReference>
<keyword evidence="4" id="KW-1185">Reference proteome</keyword>